<protein>
    <recommendedName>
        <fullName evidence="1">HD domain-containing protein</fullName>
    </recommendedName>
</protein>
<reference evidence="3" key="1">
    <citation type="journal article" date="2019" name="Int. J. Syst. Evol. Microbiol.">
        <title>The Global Catalogue of Microorganisms (GCM) 10K type strain sequencing project: providing services to taxonomists for standard genome sequencing and annotation.</title>
        <authorList>
            <consortium name="The Broad Institute Genomics Platform"/>
            <consortium name="The Broad Institute Genome Sequencing Center for Infectious Disease"/>
            <person name="Wu L."/>
            <person name="Ma J."/>
        </authorList>
    </citation>
    <scope>NUCLEOTIDE SEQUENCE [LARGE SCALE GENOMIC DNA]</scope>
    <source>
        <strain evidence="3">CGMCC 1.15341</strain>
    </source>
</reference>
<sequence>MNQPSAIALTTSKPDPGLCFLIRQFAAGDIRELVRKTSARLSGRRPPYVAPADYHVPDSAACKKAISLVREASPDFLFGHCMRTHAFAVAMGHKVSKPVDREVLFLGCIMHDLGLTAAHDHGGTFELDGAKAAHHVCVSKGLSPDRADLVHEMVALHNSVGVAEYRQPEVALVHYGAGADVIGMWVHDIDPKTLHEILEQQPRDGFGEGMARLIEDQVTRKPDSYMASMVRMGFLKKLRSANLG</sequence>
<organism evidence="2 3">
    <name type="scientific">Marinobacterium zhoushanense</name>
    <dbReference type="NCBI Taxonomy" id="1679163"/>
    <lineage>
        <taxon>Bacteria</taxon>
        <taxon>Pseudomonadati</taxon>
        <taxon>Pseudomonadota</taxon>
        <taxon>Gammaproteobacteria</taxon>
        <taxon>Oceanospirillales</taxon>
        <taxon>Oceanospirillaceae</taxon>
        <taxon>Marinobacterium</taxon>
    </lineage>
</organism>
<proteinExistence type="predicted"/>
<evidence type="ECO:0000259" key="1">
    <source>
        <dbReference type="Pfam" id="PF01966"/>
    </source>
</evidence>
<dbReference type="InterPro" id="IPR006674">
    <property type="entry name" value="HD_domain"/>
</dbReference>
<evidence type="ECO:0000313" key="3">
    <source>
        <dbReference type="Proteomes" id="UP000629025"/>
    </source>
</evidence>
<dbReference type="EMBL" id="BMIJ01000001">
    <property type="protein sequence ID" value="GGB82707.1"/>
    <property type="molecule type" value="Genomic_DNA"/>
</dbReference>
<dbReference type="RefSeq" id="WP_229680518.1">
    <property type="nucleotide sequence ID" value="NZ_BMIJ01000001.1"/>
</dbReference>
<dbReference type="Gene3D" id="1.10.3210.10">
    <property type="entry name" value="Hypothetical protein af1432"/>
    <property type="match status" value="1"/>
</dbReference>
<evidence type="ECO:0000313" key="2">
    <source>
        <dbReference type="EMBL" id="GGB82707.1"/>
    </source>
</evidence>
<gene>
    <name evidence="2" type="ORF">GCM10011352_05670</name>
</gene>
<dbReference type="Pfam" id="PF01966">
    <property type="entry name" value="HD"/>
    <property type="match status" value="1"/>
</dbReference>
<keyword evidence="3" id="KW-1185">Reference proteome</keyword>
<feature type="domain" description="HD" evidence="1">
    <location>
        <begin position="78"/>
        <end position="164"/>
    </location>
</feature>
<name>A0ABQ1JZ39_9GAMM</name>
<dbReference type="Proteomes" id="UP000629025">
    <property type="component" value="Unassembled WGS sequence"/>
</dbReference>
<dbReference type="PANTHER" id="PTHR35569">
    <property type="entry name" value="CYANAMIDE HYDRATASE DDI2-RELATED"/>
    <property type="match status" value="1"/>
</dbReference>
<comment type="caution">
    <text evidence="2">The sequence shown here is derived from an EMBL/GenBank/DDBJ whole genome shotgun (WGS) entry which is preliminary data.</text>
</comment>
<dbReference type="PANTHER" id="PTHR35569:SF1">
    <property type="entry name" value="CYANAMIDE HYDRATASE DDI2-RELATED"/>
    <property type="match status" value="1"/>
</dbReference>
<accession>A0ABQ1JZ39</accession>
<dbReference type="SUPFAM" id="SSF109604">
    <property type="entry name" value="HD-domain/PDEase-like"/>
    <property type="match status" value="1"/>
</dbReference>